<dbReference type="Gene3D" id="1.20.1560.10">
    <property type="entry name" value="ABC transporter type 1, transmembrane domain"/>
    <property type="match status" value="1"/>
</dbReference>
<evidence type="ECO:0000256" key="2">
    <source>
        <dbReference type="ARBA" id="ARBA00022692"/>
    </source>
</evidence>
<feature type="transmembrane region" description="Helical" evidence="7">
    <location>
        <begin position="281"/>
        <end position="300"/>
    </location>
</feature>
<organism evidence="10 11">
    <name type="scientific">Actibacterium lipolyticum</name>
    <dbReference type="NCBI Taxonomy" id="1524263"/>
    <lineage>
        <taxon>Bacteria</taxon>
        <taxon>Pseudomonadati</taxon>
        <taxon>Pseudomonadota</taxon>
        <taxon>Alphaproteobacteria</taxon>
        <taxon>Rhodobacterales</taxon>
        <taxon>Roseobacteraceae</taxon>
        <taxon>Actibacterium</taxon>
    </lineage>
</organism>
<sequence length="553" mass="58256">MKDLASIILTILNADRRAFARGFALAVTVLAMGVALLGLSGWFIVASAAAGMAGMGILFNVFAPSAMVRFLALGRTAARYGERVLTHDATLRAVSDLRVSLLRGLLTKPHRALERLRANSELNRITADTEALDGVLLRLVIPAAAGGVTIMAVAVTLWILVHPSVALIIGGGYLVLPTAIFFIGQRIAKSPARLSEAALQAGRSRMIDLVSGRDDLSVFGQLLPVADQTIDAFNRGSMARERLESIERRTGLALDMVTAIVTTGCLVVGVDLVQAGEINPATAAIGVFASLALAEAVAPVRRALSEIGRMTQAARRVRPTLDEAQGNPDLPIVPANGNRLQMEAVTLEIAGRPLFAPVTLDLGPGETVVLEGASGSGKSTVLLLAIGAFSPTKGQVRYAGRDPAKLPVSTVTEEAVLVPQRHALIADTVAANLRLAAPGASDETLWRALDAVCLSETLRDRGGLQLRLGPRGAGLSGGEARRLVLARAILRDPALMLLDEPTEGLDDTAARQVMTGLRKACPQAAFLIAAHRSAEKEHADHIVRISTSRATKR</sequence>
<evidence type="ECO:0000259" key="9">
    <source>
        <dbReference type="PROSITE" id="PS50929"/>
    </source>
</evidence>
<comment type="subcellular location">
    <subcellularLocation>
        <location evidence="1">Cell membrane</location>
        <topology evidence="1">Multi-pass membrane protein</topology>
    </subcellularLocation>
</comment>
<evidence type="ECO:0000256" key="6">
    <source>
        <dbReference type="ARBA" id="ARBA00023136"/>
    </source>
</evidence>
<dbReference type="PROSITE" id="PS50929">
    <property type="entry name" value="ABC_TM1F"/>
    <property type="match status" value="1"/>
</dbReference>
<evidence type="ECO:0000256" key="7">
    <source>
        <dbReference type="SAM" id="Phobius"/>
    </source>
</evidence>
<dbReference type="InterPro" id="IPR036640">
    <property type="entry name" value="ABC1_TM_sf"/>
</dbReference>
<dbReference type="EMBL" id="FXYE01000002">
    <property type="protein sequence ID" value="SMX43609.1"/>
    <property type="molecule type" value="Genomic_DNA"/>
</dbReference>
<keyword evidence="5 7" id="KW-1133">Transmembrane helix</keyword>
<accession>A0A238KL84</accession>
<dbReference type="InterPro" id="IPR017871">
    <property type="entry name" value="ABC_transporter-like_CS"/>
</dbReference>
<keyword evidence="2 7" id="KW-0812">Transmembrane</keyword>
<dbReference type="InterPro" id="IPR027417">
    <property type="entry name" value="P-loop_NTPase"/>
</dbReference>
<evidence type="ECO:0000313" key="10">
    <source>
        <dbReference type="EMBL" id="SMX43609.1"/>
    </source>
</evidence>
<dbReference type="GO" id="GO:0005886">
    <property type="term" value="C:plasma membrane"/>
    <property type="evidence" value="ECO:0007669"/>
    <property type="project" value="UniProtKB-SubCell"/>
</dbReference>
<keyword evidence="4 10" id="KW-0067">ATP-binding</keyword>
<dbReference type="Pfam" id="PF00005">
    <property type="entry name" value="ABC_tran"/>
    <property type="match status" value="1"/>
</dbReference>
<feature type="transmembrane region" description="Helical" evidence="7">
    <location>
        <begin position="30"/>
        <end position="63"/>
    </location>
</feature>
<keyword evidence="11" id="KW-1185">Reference proteome</keyword>
<dbReference type="InterPro" id="IPR003593">
    <property type="entry name" value="AAA+_ATPase"/>
</dbReference>
<keyword evidence="3" id="KW-0547">Nucleotide-binding</keyword>
<evidence type="ECO:0000313" key="11">
    <source>
        <dbReference type="Proteomes" id="UP000202922"/>
    </source>
</evidence>
<protein>
    <submittedName>
        <fullName evidence="10">Putative ABC transporter ATP-binding protein</fullName>
    </submittedName>
</protein>
<dbReference type="PROSITE" id="PS50893">
    <property type="entry name" value="ABC_TRANSPORTER_2"/>
    <property type="match status" value="1"/>
</dbReference>
<dbReference type="SUPFAM" id="SSF52540">
    <property type="entry name" value="P-loop containing nucleoside triphosphate hydrolases"/>
    <property type="match status" value="1"/>
</dbReference>
<evidence type="ECO:0000256" key="4">
    <source>
        <dbReference type="ARBA" id="ARBA00022840"/>
    </source>
</evidence>
<feature type="transmembrane region" description="Helical" evidence="7">
    <location>
        <begin position="165"/>
        <end position="184"/>
    </location>
</feature>
<feature type="transmembrane region" description="Helical" evidence="7">
    <location>
        <begin position="135"/>
        <end position="159"/>
    </location>
</feature>
<dbReference type="PANTHER" id="PTHR24221:SF654">
    <property type="entry name" value="ATP-BINDING CASSETTE SUB-FAMILY B MEMBER 6"/>
    <property type="match status" value="1"/>
</dbReference>
<reference evidence="11" key="1">
    <citation type="submission" date="2017-05" db="EMBL/GenBank/DDBJ databases">
        <authorList>
            <person name="Rodrigo-Torres L."/>
            <person name="Arahal R. D."/>
            <person name="Lucena T."/>
        </authorList>
    </citation>
    <scope>NUCLEOTIDE SEQUENCE [LARGE SCALE GENOMIC DNA]</scope>
    <source>
        <strain evidence="11">CECT 8621</strain>
    </source>
</reference>
<dbReference type="GO" id="GO:0016887">
    <property type="term" value="F:ATP hydrolysis activity"/>
    <property type="evidence" value="ECO:0007669"/>
    <property type="project" value="InterPro"/>
</dbReference>
<feature type="domain" description="ABC transmembrane type-1" evidence="9">
    <location>
        <begin position="22"/>
        <end position="309"/>
    </location>
</feature>
<dbReference type="Pfam" id="PF00664">
    <property type="entry name" value="ABC_membrane"/>
    <property type="match status" value="1"/>
</dbReference>
<dbReference type="GO" id="GO:0140359">
    <property type="term" value="F:ABC-type transporter activity"/>
    <property type="evidence" value="ECO:0007669"/>
    <property type="project" value="InterPro"/>
</dbReference>
<dbReference type="SUPFAM" id="SSF90123">
    <property type="entry name" value="ABC transporter transmembrane region"/>
    <property type="match status" value="1"/>
</dbReference>
<dbReference type="InterPro" id="IPR039421">
    <property type="entry name" value="Type_1_exporter"/>
</dbReference>
<dbReference type="PROSITE" id="PS00211">
    <property type="entry name" value="ABC_TRANSPORTER_1"/>
    <property type="match status" value="1"/>
</dbReference>
<dbReference type="InterPro" id="IPR003439">
    <property type="entry name" value="ABC_transporter-like_ATP-bd"/>
</dbReference>
<dbReference type="GO" id="GO:0005524">
    <property type="term" value="F:ATP binding"/>
    <property type="evidence" value="ECO:0007669"/>
    <property type="project" value="UniProtKB-KW"/>
</dbReference>
<feature type="transmembrane region" description="Helical" evidence="7">
    <location>
        <begin position="252"/>
        <end position="275"/>
    </location>
</feature>
<dbReference type="Gene3D" id="3.40.50.300">
    <property type="entry name" value="P-loop containing nucleotide triphosphate hydrolases"/>
    <property type="match status" value="1"/>
</dbReference>
<dbReference type="Proteomes" id="UP000202922">
    <property type="component" value="Unassembled WGS sequence"/>
</dbReference>
<feature type="domain" description="ABC transporter" evidence="8">
    <location>
        <begin position="340"/>
        <end position="553"/>
    </location>
</feature>
<dbReference type="InterPro" id="IPR011527">
    <property type="entry name" value="ABC1_TM_dom"/>
</dbReference>
<dbReference type="AlphaFoldDB" id="A0A238KL84"/>
<proteinExistence type="predicted"/>
<name>A0A238KL84_9RHOB</name>
<dbReference type="PANTHER" id="PTHR24221">
    <property type="entry name" value="ATP-BINDING CASSETTE SUB-FAMILY B"/>
    <property type="match status" value="1"/>
</dbReference>
<evidence type="ECO:0000256" key="3">
    <source>
        <dbReference type="ARBA" id="ARBA00022741"/>
    </source>
</evidence>
<gene>
    <name evidence="10" type="ORF">COL8621_02345</name>
</gene>
<keyword evidence="6 7" id="KW-0472">Membrane</keyword>
<dbReference type="SMART" id="SM00382">
    <property type="entry name" value="AAA"/>
    <property type="match status" value="1"/>
</dbReference>
<dbReference type="RefSeq" id="WP_176438482.1">
    <property type="nucleotide sequence ID" value="NZ_FXYE01000002.1"/>
</dbReference>
<evidence type="ECO:0000259" key="8">
    <source>
        <dbReference type="PROSITE" id="PS50893"/>
    </source>
</evidence>
<evidence type="ECO:0000256" key="1">
    <source>
        <dbReference type="ARBA" id="ARBA00004651"/>
    </source>
</evidence>
<evidence type="ECO:0000256" key="5">
    <source>
        <dbReference type="ARBA" id="ARBA00022989"/>
    </source>
</evidence>